<reference evidence="1" key="1">
    <citation type="submission" date="2021-01" db="EMBL/GenBank/DDBJ databases">
        <authorList>
            <person name="Sun Q."/>
        </authorList>
    </citation>
    <scope>NUCLEOTIDE SEQUENCE</scope>
    <source>
        <strain evidence="1">YIM B02566</strain>
    </source>
</reference>
<sequence length="170" mass="19454">MAKGQVNAAFKAQLIIPEHRQLYEYWLLKAAGRPMPDKRDISPAHIPRLLPNISLIEVEMPGERYRVRLAGTRLRDVHDCETTGLYLDELDWGDKRDYWLAAYHRIAEEGKPAQGVVRGPRTQKEHLVQFWLKLPLTHGGDRVGMILCYDAFLPGSEVIETIEEKLAAAR</sequence>
<protein>
    <submittedName>
        <fullName evidence="1">PAS domain-containing protein</fullName>
    </submittedName>
</protein>
<proteinExistence type="predicted"/>
<name>A0ACC5RBJ3_9HYPH</name>
<comment type="caution">
    <text evidence="1">The sequence shown here is derived from an EMBL/GenBank/DDBJ whole genome shotgun (WGS) entry which is preliminary data.</text>
</comment>
<keyword evidence="2" id="KW-1185">Reference proteome</keyword>
<gene>
    <name evidence="1" type="ORF">JHL16_26895</name>
</gene>
<dbReference type="EMBL" id="JAENHL010000008">
    <property type="protein sequence ID" value="MBK1870022.1"/>
    <property type="molecule type" value="Genomic_DNA"/>
</dbReference>
<evidence type="ECO:0000313" key="2">
    <source>
        <dbReference type="Proteomes" id="UP000616151"/>
    </source>
</evidence>
<dbReference type="Proteomes" id="UP000616151">
    <property type="component" value="Unassembled WGS sequence"/>
</dbReference>
<organism evidence="1 2">
    <name type="scientific">Taklimakanibacter albus</name>
    <dbReference type="NCBI Taxonomy" id="2800327"/>
    <lineage>
        <taxon>Bacteria</taxon>
        <taxon>Pseudomonadati</taxon>
        <taxon>Pseudomonadota</taxon>
        <taxon>Alphaproteobacteria</taxon>
        <taxon>Hyphomicrobiales</taxon>
        <taxon>Aestuariivirgaceae</taxon>
        <taxon>Taklimakanibacter</taxon>
    </lineage>
</organism>
<evidence type="ECO:0000313" key="1">
    <source>
        <dbReference type="EMBL" id="MBK1870022.1"/>
    </source>
</evidence>
<accession>A0ACC5RBJ3</accession>